<keyword evidence="3" id="KW-0997">Cell inner membrane</keyword>
<dbReference type="Gene3D" id="1.10.10.10">
    <property type="entry name" value="Winged helix-like DNA-binding domain superfamily/Winged helix DNA-binding domain"/>
    <property type="match status" value="1"/>
</dbReference>
<dbReference type="Proteomes" id="UP001606303">
    <property type="component" value="Unassembled WGS sequence"/>
</dbReference>
<protein>
    <recommendedName>
        <fullName evidence="7">UPF0761 membrane protein ACG01O_21040</fullName>
    </recommendedName>
</protein>
<comment type="subcellular location">
    <subcellularLocation>
        <location evidence="1 7">Cell membrane</location>
        <topology evidence="1 7">Multi-pass membrane protein</topology>
    </subcellularLocation>
</comment>
<comment type="similarity">
    <text evidence="7">Belongs to the UPF0761 family.</text>
</comment>
<name>A0ABW7H4G4_9BURK</name>
<evidence type="ECO:0000256" key="2">
    <source>
        <dbReference type="ARBA" id="ARBA00022475"/>
    </source>
</evidence>
<gene>
    <name evidence="8" type="ORF">ACG01O_21040</name>
</gene>
<evidence type="ECO:0000313" key="9">
    <source>
        <dbReference type="Proteomes" id="UP001606303"/>
    </source>
</evidence>
<feature type="transmembrane region" description="Helical" evidence="7">
    <location>
        <begin position="161"/>
        <end position="187"/>
    </location>
</feature>
<evidence type="ECO:0000256" key="5">
    <source>
        <dbReference type="ARBA" id="ARBA00022989"/>
    </source>
</evidence>
<dbReference type="RefSeq" id="WP_394387434.1">
    <property type="nucleotide sequence ID" value="NZ_JBIGIB010000007.1"/>
</dbReference>
<evidence type="ECO:0000256" key="3">
    <source>
        <dbReference type="ARBA" id="ARBA00022519"/>
    </source>
</evidence>
<evidence type="ECO:0000313" key="8">
    <source>
        <dbReference type="EMBL" id="MFG6469124.1"/>
    </source>
</evidence>
<dbReference type="InterPro" id="IPR036388">
    <property type="entry name" value="WH-like_DNA-bd_sf"/>
</dbReference>
<dbReference type="InterPro" id="IPR023679">
    <property type="entry name" value="UPF0761_bac"/>
</dbReference>
<evidence type="ECO:0000256" key="6">
    <source>
        <dbReference type="ARBA" id="ARBA00023136"/>
    </source>
</evidence>
<dbReference type="EMBL" id="JBIGIB010000007">
    <property type="protein sequence ID" value="MFG6469124.1"/>
    <property type="molecule type" value="Genomic_DNA"/>
</dbReference>
<dbReference type="SUPFAM" id="SSF46785">
    <property type="entry name" value="Winged helix' DNA-binding domain"/>
    <property type="match status" value="1"/>
</dbReference>
<keyword evidence="5 7" id="KW-1133">Transmembrane helix</keyword>
<proteinExistence type="inferred from homology"/>
<reference evidence="8 9" key="1">
    <citation type="submission" date="2024-08" db="EMBL/GenBank/DDBJ databases">
        <authorList>
            <person name="Lu H."/>
        </authorList>
    </citation>
    <scope>NUCLEOTIDE SEQUENCE [LARGE SCALE GENOMIC DNA]</scope>
    <source>
        <strain evidence="8 9">BYS87W</strain>
    </source>
</reference>
<keyword evidence="4 7" id="KW-0812">Transmembrane</keyword>
<dbReference type="PANTHER" id="PTHR30213">
    <property type="entry name" value="INNER MEMBRANE PROTEIN YHJD"/>
    <property type="match status" value="1"/>
</dbReference>
<feature type="transmembrane region" description="Helical" evidence="7">
    <location>
        <begin position="266"/>
        <end position="292"/>
    </location>
</feature>
<evidence type="ECO:0000256" key="7">
    <source>
        <dbReference type="HAMAP-Rule" id="MF_00672"/>
    </source>
</evidence>
<evidence type="ECO:0000256" key="1">
    <source>
        <dbReference type="ARBA" id="ARBA00004651"/>
    </source>
</evidence>
<keyword evidence="9" id="KW-1185">Reference proteome</keyword>
<dbReference type="InterPro" id="IPR017039">
    <property type="entry name" value="Virul_fac_BrkB"/>
</dbReference>
<feature type="transmembrane region" description="Helical" evidence="7">
    <location>
        <begin position="199"/>
        <end position="221"/>
    </location>
</feature>
<dbReference type="HAMAP" id="MF_00672">
    <property type="entry name" value="UPF0761"/>
    <property type="match status" value="1"/>
</dbReference>
<accession>A0ABW7H4G4</accession>
<sequence length="421" mass="46176">MPLNPPRADNPDAPLNRNPIAFASDFLTELLAWPWWQTLHTFRQRFREERLGLTAGSLTFTTLISLVPLLTVMLAVFTAFPMFANFQAALEQYFLKSLIPPNIAKPVLAALTQFAAKASKLGAVGLVFLGFTALALMLTIDRTLNAIWRVQRPRPMAQRVLVYWAALTLGPLLLGGSLTLTSYAISVGQGLFTKLPGDLAALLGGVDIVLLGLAVAGLFHYVPNTHVRWRHALLGGAFVSVGFSLAKSLLAWYVKQVPTYSTLYGAFATVPVFLVWVYLGWVIVLLGAILAANTPALTGRLHLRPGTPGQPLALALEVLRELWRVREAGQHGLSHLALARALRVDPLQLSPIVDKLLAMDWVGRLEEEGAQRFVLLCAPEKAPAERLLAEFLAERQGLLANLWAHTEWSQLTLERLLVAEA</sequence>
<keyword evidence="6 7" id="KW-0472">Membrane</keyword>
<organism evidence="8 9">
    <name type="scientific">Pelomonas baiyunensis</name>
    <dbReference type="NCBI Taxonomy" id="3299026"/>
    <lineage>
        <taxon>Bacteria</taxon>
        <taxon>Pseudomonadati</taxon>
        <taxon>Pseudomonadota</taxon>
        <taxon>Betaproteobacteria</taxon>
        <taxon>Burkholderiales</taxon>
        <taxon>Sphaerotilaceae</taxon>
        <taxon>Roseateles</taxon>
    </lineage>
</organism>
<dbReference type="PANTHER" id="PTHR30213:SF0">
    <property type="entry name" value="UPF0761 MEMBRANE PROTEIN YIHY"/>
    <property type="match status" value="1"/>
</dbReference>
<feature type="transmembrane region" description="Helical" evidence="7">
    <location>
        <begin position="57"/>
        <end position="80"/>
    </location>
</feature>
<comment type="caution">
    <text evidence="8">The sequence shown here is derived from an EMBL/GenBank/DDBJ whole genome shotgun (WGS) entry which is preliminary data.</text>
</comment>
<evidence type="ECO:0000256" key="4">
    <source>
        <dbReference type="ARBA" id="ARBA00022692"/>
    </source>
</evidence>
<feature type="transmembrane region" description="Helical" evidence="7">
    <location>
        <begin position="233"/>
        <end position="254"/>
    </location>
</feature>
<dbReference type="InterPro" id="IPR036390">
    <property type="entry name" value="WH_DNA-bd_sf"/>
</dbReference>
<dbReference type="Pfam" id="PF03631">
    <property type="entry name" value="Virul_fac_BrkB"/>
    <property type="match status" value="1"/>
</dbReference>
<dbReference type="NCBIfam" id="TIGR00765">
    <property type="entry name" value="yihY_not_rbn"/>
    <property type="match status" value="1"/>
</dbReference>
<feature type="transmembrane region" description="Helical" evidence="7">
    <location>
        <begin position="121"/>
        <end position="140"/>
    </location>
</feature>
<keyword evidence="2 7" id="KW-1003">Cell membrane</keyword>